<keyword evidence="4" id="KW-1185">Reference proteome</keyword>
<feature type="domain" description="Striatin N-terminal" evidence="2">
    <location>
        <begin position="13"/>
        <end position="168"/>
    </location>
</feature>
<gene>
    <name evidence="3" type="ORF">EVOR1521_LOCUS19241</name>
</gene>
<feature type="compositionally biased region" description="Low complexity" evidence="1">
    <location>
        <begin position="146"/>
        <end position="155"/>
    </location>
</feature>
<sequence>MEEEAHEVNSAPLEELLRHFQQQQQLGAVERADAGLEKAELDAQIGELESRLDAQQKLNTHLFRRVEMLEEVLQQEKHKHVQGVESMHTPRKCKTLGVSMEDLRQRLLEHKVFASTRIALKSAEGSPLGGHRSKPLAVFCRGNGGSSQPESAPAESPHRVQQSRRALETKIF</sequence>
<evidence type="ECO:0000313" key="4">
    <source>
        <dbReference type="Proteomes" id="UP001178507"/>
    </source>
</evidence>
<dbReference type="Pfam" id="PF08232">
    <property type="entry name" value="Striatin"/>
    <property type="match status" value="1"/>
</dbReference>
<protein>
    <recommendedName>
        <fullName evidence="2">Striatin N-terminal domain-containing protein</fullName>
    </recommendedName>
</protein>
<name>A0AA36N8U7_9DINO</name>
<comment type="caution">
    <text evidence="3">The sequence shown here is derived from an EMBL/GenBank/DDBJ whole genome shotgun (WGS) entry which is preliminary data.</text>
</comment>
<evidence type="ECO:0000259" key="2">
    <source>
        <dbReference type="Pfam" id="PF08232"/>
    </source>
</evidence>
<dbReference type="Proteomes" id="UP001178507">
    <property type="component" value="Unassembled WGS sequence"/>
</dbReference>
<dbReference type="AlphaFoldDB" id="A0AA36N8U7"/>
<dbReference type="InterPro" id="IPR013258">
    <property type="entry name" value="Striatin_N"/>
</dbReference>
<feature type="region of interest" description="Disordered" evidence="1">
    <location>
        <begin position="124"/>
        <end position="172"/>
    </location>
</feature>
<organism evidence="3 4">
    <name type="scientific">Effrenium voratum</name>
    <dbReference type="NCBI Taxonomy" id="2562239"/>
    <lineage>
        <taxon>Eukaryota</taxon>
        <taxon>Sar</taxon>
        <taxon>Alveolata</taxon>
        <taxon>Dinophyceae</taxon>
        <taxon>Suessiales</taxon>
        <taxon>Symbiodiniaceae</taxon>
        <taxon>Effrenium</taxon>
    </lineage>
</organism>
<proteinExistence type="predicted"/>
<reference evidence="3" key="1">
    <citation type="submission" date="2023-08" db="EMBL/GenBank/DDBJ databases">
        <authorList>
            <person name="Chen Y."/>
            <person name="Shah S."/>
            <person name="Dougan E. K."/>
            <person name="Thang M."/>
            <person name="Chan C."/>
        </authorList>
    </citation>
    <scope>NUCLEOTIDE SEQUENCE</scope>
</reference>
<dbReference type="EMBL" id="CAUJNA010002891">
    <property type="protein sequence ID" value="CAJ1394626.1"/>
    <property type="molecule type" value="Genomic_DNA"/>
</dbReference>
<dbReference type="Gene3D" id="1.20.5.300">
    <property type="match status" value="1"/>
</dbReference>
<accession>A0AA36N8U7</accession>
<evidence type="ECO:0000256" key="1">
    <source>
        <dbReference type="SAM" id="MobiDB-lite"/>
    </source>
</evidence>
<evidence type="ECO:0000313" key="3">
    <source>
        <dbReference type="EMBL" id="CAJ1394626.1"/>
    </source>
</evidence>